<feature type="domain" description="Glycosyl hydrolase family 32 C-terminal" evidence="7">
    <location>
        <begin position="449"/>
        <end position="641"/>
    </location>
</feature>
<dbReference type="InParanoid" id="A0A2G5CWV5"/>
<evidence type="ECO:0000256" key="2">
    <source>
        <dbReference type="ARBA" id="ARBA00022801"/>
    </source>
</evidence>
<keyword evidence="2 4" id="KW-0378">Hydrolase</keyword>
<dbReference type="InterPro" id="IPR050551">
    <property type="entry name" value="Fructan_Metab_Enzymes"/>
</dbReference>
<feature type="transmembrane region" description="Helical" evidence="5">
    <location>
        <begin position="38"/>
        <end position="60"/>
    </location>
</feature>
<evidence type="ECO:0008006" key="10">
    <source>
        <dbReference type="Google" id="ProtNLM"/>
    </source>
</evidence>
<proteinExistence type="inferred from homology"/>
<dbReference type="FunCoup" id="A0A2G5CWV5">
    <property type="interactions" value="582"/>
</dbReference>
<dbReference type="CDD" id="cd18624">
    <property type="entry name" value="GH32_Fruct1-like"/>
    <property type="match status" value="1"/>
</dbReference>
<dbReference type="InterPro" id="IPR013148">
    <property type="entry name" value="Glyco_hydro_32_N"/>
</dbReference>
<dbReference type="STRING" id="218851.A0A2G5CWV5"/>
<reference evidence="8 9" key="1">
    <citation type="submission" date="2017-09" db="EMBL/GenBank/DDBJ databases">
        <title>WGS assembly of Aquilegia coerulea Goldsmith.</title>
        <authorList>
            <person name="Hodges S."/>
            <person name="Kramer E."/>
            <person name="Nordborg M."/>
            <person name="Tomkins J."/>
            <person name="Borevitz J."/>
            <person name="Derieg N."/>
            <person name="Yan J."/>
            <person name="Mihaltcheva S."/>
            <person name="Hayes R.D."/>
            <person name="Rokhsar D."/>
        </authorList>
    </citation>
    <scope>NUCLEOTIDE SEQUENCE [LARGE SCALE GENOMIC DNA]</scope>
    <source>
        <strain evidence="9">cv. Goldsmith</strain>
    </source>
</reference>
<keyword evidence="3 4" id="KW-0326">Glycosidase</keyword>
<dbReference type="InterPro" id="IPR013189">
    <property type="entry name" value="Glyco_hydro_32_C"/>
</dbReference>
<dbReference type="FunFam" id="2.60.120.560:FF:000002">
    <property type="entry name" value="Beta-fructofuranosidase, insoluble isoenzyme CWINV1"/>
    <property type="match status" value="1"/>
</dbReference>
<evidence type="ECO:0000259" key="7">
    <source>
        <dbReference type="Pfam" id="PF08244"/>
    </source>
</evidence>
<sequence>MDSIKNVEGANTKSSYTTPLLDQTNSTKKNNWKPLKGLLIFSGVLLVLCISVAFVINYNYNYNYRSEDHVDEQNPKLETEEFIPQVVVVPEEDDAEKENRLFNDPGALHPSSYEWTNAMLSSQKSGFHFRPYRNWQSDPSGPMFYKGWYHFFYQHNPEAAVWGNIVWGHAVSRNLINWFYLPHALVPEHWYDIGGCFTGAATMLQDGSIVMLYTGATKDKVQIINQAYPADLSDPLLINWVKFSGNPILVQPPGIGLTEFRDPSTAWSTPTGTWRFTIGTKRNTTGISLMYETENFMNYTLLDEVLHGVPHTGMWECVDLYPVSLTGMNGLDTSVNGPLVKHVLKASIDEQQRDYYAVGSYDVKKDAWTPDDPDVDVGIELRYDYGKFYASRTFYDEKKQRRVLWGFSRETDSEDADRKKGWACLQIVPREITYDNKTKANVLQWPVEEVESLRSNKKEFSNVKVGAGSIVPLNVGKTTQLDITAEFEIDKNALEGVEGGAVAYNCTTSHGASARSALGPFGLLVLANNDHSEQTAVYFYIAKGTDGNLRTFFCTDQSRSTKATDVRTENYGSAVRVLDNEKFSVRILVDHSIVEAFAQGGRTVITSRIYPTEAIEGAARVFLFNNATRIGVTATSVKVWEMDSASLKFYPGLEKV</sequence>
<evidence type="ECO:0000256" key="3">
    <source>
        <dbReference type="ARBA" id="ARBA00023295"/>
    </source>
</evidence>
<evidence type="ECO:0000256" key="1">
    <source>
        <dbReference type="ARBA" id="ARBA00009902"/>
    </source>
</evidence>
<dbReference type="FunFam" id="2.115.10.20:FF:000001">
    <property type="entry name" value="Beta-fructofuranosidase, insoluble isoenzyme CWINV1"/>
    <property type="match status" value="1"/>
</dbReference>
<keyword evidence="9" id="KW-1185">Reference proteome</keyword>
<protein>
    <recommendedName>
        <fullName evidence="10">Beta-fructofuranosidase</fullName>
    </recommendedName>
</protein>
<dbReference type="SUPFAM" id="SSF75005">
    <property type="entry name" value="Arabinanase/levansucrase/invertase"/>
    <property type="match status" value="1"/>
</dbReference>
<feature type="domain" description="Glycosyl hydrolase family 32 N-terminal" evidence="6">
    <location>
        <begin position="128"/>
        <end position="446"/>
    </location>
</feature>
<dbReference type="OrthoDB" id="202537at2759"/>
<dbReference type="EMBL" id="KZ305052">
    <property type="protein sequence ID" value="PIA35736.1"/>
    <property type="molecule type" value="Genomic_DNA"/>
</dbReference>
<dbReference type="Gene3D" id="2.115.10.20">
    <property type="entry name" value="Glycosyl hydrolase domain, family 43"/>
    <property type="match status" value="1"/>
</dbReference>
<organism evidence="8 9">
    <name type="scientific">Aquilegia coerulea</name>
    <name type="common">Rocky mountain columbine</name>
    <dbReference type="NCBI Taxonomy" id="218851"/>
    <lineage>
        <taxon>Eukaryota</taxon>
        <taxon>Viridiplantae</taxon>
        <taxon>Streptophyta</taxon>
        <taxon>Embryophyta</taxon>
        <taxon>Tracheophyta</taxon>
        <taxon>Spermatophyta</taxon>
        <taxon>Magnoliopsida</taxon>
        <taxon>Ranunculales</taxon>
        <taxon>Ranunculaceae</taxon>
        <taxon>Thalictroideae</taxon>
        <taxon>Aquilegia</taxon>
    </lineage>
</organism>
<dbReference type="InterPro" id="IPR023296">
    <property type="entry name" value="Glyco_hydro_beta-prop_sf"/>
</dbReference>
<dbReference type="GO" id="GO:0004553">
    <property type="term" value="F:hydrolase activity, hydrolyzing O-glycosyl compounds"/>
    <property type="evidence" value="ECO:0007669"/>
    <property type="project" value="InterPro"/>
</dbReference>
<dbReference type="InterPro" id="IPR001362">
    <property type="entry name" value="Glyco_hydro_32"/>
</dbReference>
<dbReference type="Pfam" id="PF08244">
    <property type="entry name" value="Glyco_hydro_32C"/>
    <property type="match status" value="1"/>
</dbReference>
<dbReference type="AlphaFoldDB" id="A0A2G5CWV5"/>
<dbReference type="Pfam" id="PF00251">
    <property type="entry name" value="Glyco_hydro_32N"/>
    <property type="match status" value="1"/>
</dbReference>
<dbReference type="Proteomes" id="UP000230069">
    <property type="component" value="Unassembled WGS sequence"/>
</dbReference>
<dbReference type="PANTHER" id="PTHR31953">
    <property type="entry name" value="BETA-FRUCTOFURANOSIDASE, INSOLUBLE ISOENZYME CWINV1-RELATED"/>
    <property type="match status" value="1"/>
</dbReference>
<dbReference type="Gene3D" id="2.60.120.560">
    <property type="entry name" value="Exo-inulinase, domain 1"/>
    <property type="match status" value="1"/>
</dbReference>
<gene>
    <name evidence="8" type="ORF">AQUCO_03500234v1</name>
</gene>
<name>A0A2G5CWV5_AQUCA</name>
<evidence type="ECO:0000259" key="6">
    <source>
        <dbReference type="Pfam" id="PF00251"/>
    </source>
</evidence>
<dbReference type="SMART" id="SM00640">
    <property type="entry name" value="Glyco_32"/>
    <property type="match status" value="1"/>
</dbReference>
<keyword evidence="5" id="KW-0472">Membrane</keyword>
<dbReference type="SUPFAM" id="SSF49899">
    <property type="entry name" value="Concanavalin A-like lectins/glucanases"/>
    <property type="match status" value="1"/>
</dbReference>
<evidence type="ECO:0000313" key="9">
    <source>
        <dbReference type="Proteomes" id="UP000230069"/>
    </source>
</evidence>
<keyword evidence="5" id="KW-1133">Transmembrane helix</keyword>
<evidence type="ECO:0000256" key="4">
    <source>
        <dbReference type="RuleBase" id="RU362110"/>
    </source>
</evidence>
<evidence type="ECO:0000313" key="8">
    <source>
        <dbReference type="EMBL" id="PIA35736.1"/>
    </source>
</evidence>
<evidence type="ECO:0000256" key="5">
    <source>
        <dbReference type="SAM" id="Phobius"/>
    </source>
</evidence>
<dbReference type="GO" id="GO:0005975">
    <property type="term" value="P:carbohydrate metabolic process"/>
    <property type="evidence" value="ECO:0007669"/>
    <property type="project" value="InterPro"/>
</dbReference>
<comment type="similarity">
    <text evidence="1 4">Belongs to the glycosyl hydrolase 32 family.</text>
</comment>
<keyword evidence="5" id="KW-0812">Transmembrane</keyword>
<accession>A0A2G5CWV5</accession>
<dbReference type="InterPro" id="IPR013320">
    <property type="entry name" value="ConA-like_dom_sf"/>
</dbReference>